<feature type="non-terminal residue" evidence="2">
    <location>
        <position position="1"/>
    </location>
</feature>
<sequence length="67" mass="7389">PLNNPLLLLTSPKKEARRADDESARRERLDQGAPSPEACPTVAATGQEVAGYGHYNLMTPVNFFSYR</sequence>
<dbReference type="EMBL" id="LCJB01000048">
    <property type="protein sequence ID" value="KKT69717.1"/>
    <property type="molecule type" value="Genomic_DNA"/>
</dbReference>
<evidence type="ECO:0000256" key="1">
    <source>
        <dbReference type="SAM" id="MobiDB-lite"/>
    </source>
</evidence>
<comment type="caution">
    <text evidence="2">The sequence shown here is derived from an EMBL/GenBank/DDBJ whole genome shotgun (WGS) entry which is preliminary data.</text>
</comment>
<dbReference type="AlphaFoldDB" id="A0A0G1LLR7"/>
<accession>A0A0G1LLR7</accession>
<organism evidence="2 3">
    <name type="scientific">Candidatus Uhrbacteria bacterium GW2011_GWF2_44_350</name>
    <dbReference type="NCBI Taxonomy" id="1619000"/>
    <lineage>
        <taxon>Bacteria</taxon>
        <taxon>Candidatus Uhriibacteriota</taxon>
    </lineage>
</organism>
<name>A0A0G1LLR7_9BACT</name>
<feature type="compositionally biased region" description="Basic and acidic residues" evidence="1">
    <location>
        <begin position="12"/>
        <end position="30"/>
    </location>
</feature>
<reference evidence="2 3" key="1">
    <citation type="journal article" date="2015" name="Nature">
        <title>rRNA introns, odd ribosomes, and small enigmatic genomes across a large radiation of phyla.</title>
        <authorList>
            <person name="Brown C.T."/>
            <person name="Hug L.A."/>
            <person name="Thomas B.C."/>
            <person name="Sharon I."/>
            <person name="Castelle C.J."/>
            <person name="Singh A."/>
            <person name="Wilkins M.J."/>
            <person name="Williams K.H."/>
            <person name="Banfield J.F."/>
        </authorList>
    </citation>
    <scope>NUCLEOTIDE SEQUENCE [LARGE SCALE GENOMIC DNA]</scope>
</reference>
<evidence type="ECO:0000313" key="2">
    <source>
        <dbReference type="EMBL" id="KKT69717.1"/>
    </source>
</evidence>
<proteinExistence type="predicted"/>
<gene>
    <name evidence="2" type="ORF">UW63_C0048G0007</name>
</gene>
<evidence type="ECO:0000313" key="3">
    <source>
        <dbReference type="Proteomes" id="UP000034154"/>
    </source>
</evidence>
<protein>
    <submittedName>
        <fullName evidence="2">Uncharacterized protein</fullName>
    </submittedName>
</protein>
<dbReference type="Proteomes" id="UP000034154">
    <property type="component" value="Unassembled WGS sequence"/>
</dbReference>
<feature type="region of interest" description="Disordered" evidence="1">
    <location>
        <begin position="1"/>
        <end position="40"/>
    </location>
</feature>